<dbReference type="AlphaFoldDB" id="A0A5J5BPF9"/>
<dbReference type="EC" id="2.3.2.27" evidence="2"/>
<keyword evidence="7" id="KW-0862">Zinc</keyword>
<feature type="region of interest" description="Disordered" evidence="9">
    <location>
        <begin position="243"/>
        <end position="303"/>
    </location>
</feature>
<reference evidence="11 12" key="1">
    <citation type="submission" date="2019-09" db="EMBL/GenBank/DDBJ databases">
        <title>A chromosome-level genome assembly of the Chinese tupelo Nyssa sinensis.</title>
        <authorList>
            <person name="Yang X."/>
            <person name="Kang M."/>
            <person name="Yang Y."/>
            <person name="Xiong H."/>
            <person name="Wang M."/>
            <person name="Zhang Z."/>
            <person name="Wang Z."/>
            <person name="Wu H."/>
            <person name="Ma T."/>
            <person name="Liu J."/>
            <person name="Xi Z."/>
        </authorList>
    </citation>
    <scope>NUCLEOTIDE SEQUENCE [LARGE SCALE GENOMIC DNA]</scope>
    <source>
        <strain evidence="11">J267</strain>
        <tissue evidence="11">Leaf</tissue>
    </source>
</reference>
<evidence type="ECO:0000256" key="2">
    <source>
        <dbReference type="ARBA" id="ARBA00012483"/>
    </source>
</evidence>
<evidence type="ECO:0000256" key="5">
    <source>
        <dbReference type="ARBA" id="ARBA00022771"/>
    </source>
</evidence>
<dbReference type="GO" id="GO:0005737">
    <property type="term" value="C:cytoplasm"/>
    <property type="evidence" value="ECO:0007669"/>
    <property type="project" value="TreeGrafter"/>
</dbReference>
<dbReference type="FunFam" id="3.30.40.10:FF:000022">
    <property type="entry name" value="E3 ubiquitin-protein ligase RING1-like"/>
    <property type="match status" value="1"/>
</dbReference>
<accession>A0A5J5BPF9</accession>
<dbReference type="Pfam" id="PF14369">
    <property type="entry name" value="Zn_ribbon_19"/>
    <property type="match status" value="1"/>
</dbReference>
<comment type="catalytic activity">
    <reaction evidence="1">
        <text>S-ubiquitinyl-[E2 ubiquitin-conjugating enzyme]-L-cysteine + [acceptor protein]-L-lysine = [E2 ubiquitin-conjugating enzyme]-L-cysteine + N(6)-ubiquitinyl-[acceptor protein]-L-lysine.</text>
        <dbReference type="EC" id="2.3.2.27"/>
    </reaction>
</comment>
<evidence type="ECO:0000256" key="1">
    <source>
        <dbReference type="ARBA" id="ARBA00000900"/>
    </source>
</evidence>
<dbReference type="OrthoDB" id="8062037at2759"/>
<dbReference type="GO" id="GO:0008270">
    <property type="term" value="F:zinc ion binding"/>
    <property type="evidence" value="ECO:0007669"/>
    <property type="project" value="UniProtKB-KW"/>
</dbReference>
<evidence type="ECO:0000256" key="7">
    <source>
        <dbReference type="ARBA" id="ARBA00022833"/>
    </source>
</evidence>
<evidence type="ECO:0000256" key="9">
    <source>
        <dbReference type="SAM" id="MobiDB-lite"/>
    </source>
</evidence>
<feature type="domain" description="RING-type" evidence="10">
    <location>
        <begin position="197"/>
        <end position="238"/>
    </location>
</feature>
<organism evidence="11 12">
    <name type="scientific">Nyssa sinensis</name>
    <dbReference type="NCBI Taxonomy" id="561372"/>
    <lineage>
        <taxon>Eukaryota</taxon>
        <taxon>Viridiplantae</taxon>
        <taxon>Streptophyta</taxon>
        <taxon>Embryophyta</taxon>
        <taxon>Tracheophyta</taxon>
        <taxon>Spermatophyta</taxon>
        <taxon>Magnoliopsida</taxon>
        <taxon>eudicotyledons</taxon>
        <taxon>Gunneridae</taxon>
        <taxon>Pentapetalae</taxon>
        <taxon>asterids</taxon>
        <taxon>Cornales</taxon>
        <taxon>Nyssaceae</taxon>
        <taxon>Nyssa</taxon>
    </lineage>
</organism>
<dbReference type="InterPro" id="IPR039525">
    <property type="entry name" value="RNF126-like_zinc-ribbon"/>
</dbReference>
<evidence type="ECO:0000256" key="6">
    <source>
        <dbReference type="ARBA" id="ARBA00022786"/>
    </source>
</evidence>
<dbReference type="Pfam" id="PF13639">
    <property type="entry name" value="zf-RING_2"/>
    <property type="match status" value="1"/>
</dbReference>
<dbReference type="Gene3D" id="3.30.40.10">
    <property type="entry name" value="Zinc/RING finger domain, C3HC4 (zinc finger)"/>
    <property type="match status" value="1"/>
</dbReference>
<dbReference type="EMBL" id="CM018034">
    <property type="protein sequence ID" value="KAA8544514.1"/>
    <property type="molecule type" value="Genomic_DNA"/>
</dbReference>
<dbReference type="PANTHER" id="PTHR15710:SF34">
    <property type="entry name" value="E3 UBIQUITIN-PROTEIN LIGASE RHC1A-RELATED"/>
    <property type="match status" value="1"/>
</dbReference>
<evidence type="ECO:0000313" key="11">
    <source>
        <dbReference type="EMBL" id="KAA8544514.1"/>
    </source>
</evidence>
<keyword evidence="6" id="KW-0833">Ubl conjugation pathway</keyword>
<keyword evidence="3" id="KW-0808">Transferase</keyword>
<keyword evidence="12" id="KW-1185">Reference proteome</keyword>
<dbReference type="SUPFAM" id="SSF57850">
    <property type="entry name" value="RING/U-box"/>
    <property type="match status" value="1"/>
</dbReference>
<dbReference type="PANTHER" id="PTHR15710">
    <property type="entry name" value="E3 UBIQUITIN-PROTEIN LIGASE PRAJA"/>
    <property type="match status" value="1"/>
</dbReference>
<evidence type="ECO:0000256" key="4">
    <source>
        <dbReference type="ARBA" id="ARBA00022723"/>
    </source>
</evidence>
<keyword evidence="5 8" id="KW-0863">Zinc-finger</keyword>
<dbReference type="CDD" id="cd16667">
    <property type="entry name" value="RING-H2_RNF126-like"/>
    <property type="match status" value="1"/>
</dbReference>
<protein>
    <recommendedName>
        <fullName evidence="2">RING-type E3 ubiquitin transferase</fullName>
        <ecNumber evidence="2">2.3.2.27</ecNumber>
    </recommendedName>
</protein>
<dbReference type="GO" id="GO:0016567">
    <property type="term" value="P:protein ubiquitination"/>
    <property type="evidence" value="ECO:0007669"/>
    <property type="project" value="TreeGrafter"/>
</dbReference>
<evidence type="ECO:0000256" key="8">
    <source>
        <dbReference type="PROSITE-ProRule" id="PRU00175"/>
    </source>
</evidence>
<dbReference type="PROSITE" id="PS50089">
    <property type="entry name" value="ZF_RING_2"/>
    <property type="match status" value="1"/>
</dbReference>
<proteinExistence type="predicted"/>
<dbReference type="InterPro" id="IPR013083">
    <property type="entry name" value="Znf_RING/FYVE/PHD"/>
</dbReference>
<name>A0A5J5BPF9_9ASTE</name>
<evidence type="ECO:0000313" key="12">
    <source>
        <dbReference type="Proteomes" id="UP000325577"/>
    </source>
</evidence>
<dbReference type="InterPro" id="IPR001841">
    <property type="entry name" value="Znf_RING"/>
</dbReference>
<evidence type="ECO:0000256" key="3">
    <source>
        <dbReference type="ARBA" id="ARBA00022679"/>
    </source>
</evidence>
<dbReference type="SMART" id="SM00184">
    <property type="entry name" value="RING"/>
    <property type="match status" value="1"/>
</dbReference>
<gene>
    <name evidence="11" type="ORF">F0562_022446</name>
</gene>
<feature type="compositionally biased region" description="Polar residues" evidence="9">
    <location>
        <begin position="291"/>
        <end position="303"/>
    </location>
</feature>
<keyword evidence="4" id="KW-0479">Metal-binding</keyword>
<evidence type="ECO:0000259" key="10">
    <source>
        <dbReference type="PROSITE" id="PS50089"/>
    </source>
</evidence>
<sequence>MSSVGNTHWCHQCRRPVRLQGQNLDCPYCSGGFVQELNEDMGTGQQNHLGFHSQDDSDLGLMEPFSDPTFRIMDAFAALVRQRMAGRNSNFDIRVRSGLVPEHTVALGSSPWLIFHGQYPVRMTENDAFELFFSGNPGIGQRRPNVGDFYTGPGLEELIEQLTMHERQGPPPAPRSSIDAMPTIKITQRNLNTDSHCPVCKDKFEFGSEARQMPCNHIYHSDCIVPWLVQHNSCPVCRLELPSQGSTSARGNRRPSDHDGSSSNAGNTNRRENSGPNQGRRNPLSFLWPFRSSNQNTSHYAGT</sequence>
<feature type="compositionally biased region" description="Polar residues" evidence="9">
    <location>
        <begin position="261"/>
        <end position="280"/>
    </location>
</feature>
<dbReference type="Proteomes" id="UP000325577">
    <property type="component" value="Linkage Group LG11"/>
</dbReference>
<dbReference type="GO" id="GO:0061630">
    <property type="term" value="F:ubiquitin protein ligase activity"/>
    <property type="evidence" value="ECO:0007669"/>
    <property type="project" value="UniProtKB-EC"/>
</dbReference>